<dbReference type="InterPro" id="IPR027818">
    <property type="entry name" value="SPACA9"/>
</dbReference>
<accession>A0A835NVX5</accession>
<reference evidence="1" key="1">
    <citation type="submission" date="2020-10" db="EMBL/GenBank/DDBJ databases">
        <title>Feather gene expression reveals the developmental basis of iridescence in African starlings.</title>
        <authorList>
            <person name="Rubenstein D.R."/>
        </authorList>
    </citation>
    <scope>NUCLEOTIDE SEQUENCE</scope>
    <source>
        <strain evidence="1">SS15</strain>
        <tissue evidence="1">Liver</tissue>
    </source>
</reference>
<reference evidence="2" key="3">
    <citation type="submission" date="2022-01" db="EMBL/GenBank/DDBJ databases">
        <authorList>
            <person name="Rubenstein D.R."/>
        </authorList>
    </citation>
    <scope>NUCLEOTIDE SEQUENCE</scope>
    <source>
        <strain evidence="2">SS15</strain>
        <tissue evidence="2">Liver</tissue>
    </source>
</reference>
<comment type="caution">
    <text evidence="1">The sequence shown here is derived from an EMBL/GenBank/DDBJ whole genome shotgun (WGS) entry which is preliminary data.</text>
</comment>
<dbReference type="Pfam" id="PF15120">
    <property type="entry name" value="SPACA9"/>
    <property type="match status" value="3"/>
</dbReference>
<keyword evidence="3" id="KW-1185">Reference proteome</keyword>
<dbReference type="GO" id="GO:0097546">
    <property type="term" value="C:ciliary base"/>
    <property type="evidence" value="ECO:0007669"/>
    <property type="project" value="TreeGrafter"/>
</dbReference>
<dbReference type="EMBL" id="JADDUC020000023">
    <property type="protein sequence ID" value="KAI1232149.1"/>
    <property type="molecule type" value="Genomic_DNA"/>
</dbReference>
<dbReference type="Proteomes" id="UP000618051">
    <property type="component" value="Unassembled WGS sequence"/>
</dbReference>
<evidence type="ECO:0000313" key="3">
    <source>
        <dbReference type="Proteomes" id="UP000618051"/>
    </source>
</evidence>
<protein>
    <submittedName>
        <fullName evidence="1">Uncharacterized protein</fullName>
    </submittedName>
</protein>
<proteinExistence type="predicted"/>
<name>A0A835NVX5_9PASS</name>
<evidence type="ECO:0000313" key="2">
    <source>
        <dbReference type="EMBL" id="KAI1232149.1"/>
    </source>
</evidence>
<reference evidence="2 3" key="2">
    <citation type="journal article" date="2021" name="J. Hered.">
        <title>Feather Gene Expression Elucidates the Developmental Basis of Plumage Iridescence in African Starlings.</title>
        <authorList>
            <person name="Rubenstein D.R."/>
            <person name="Corvelo A."/>
            <person name="MacManes M.D."/>
            <person name="Maia R."/>
            <person name="Narzisi G."/>
            <person name="Rousaki A."/>
            <person name="Vandenabeele P."/>
            <person name="Shawkey M.D."/>
            <person name="Solomon J."/>
        </authorList>
    </citation>
    <scope>NUCLEOTIDE SEQUENCE [LARGE SCALE GENOMIC DNA]</scope>
    <source>
        <strain evidence="2">SS15</strain>
    </source>
</reference>
<gene>
    <name evidence="2" type="ORF">IHE44_0007209</name>
    <name evidence="1" type="ORF">IHE44_009058</name>
</gene>
<dbReference type="OrthoDB" id="9999829at2759"/>
<dbReference type="EMBL" id="JADDUC010000036">
    <property type="protein sequence ID" value="KAG0122426.1"/>
    <property type="molecule type" value="Genomic_DNA"/>
</dbReference>
<dbReference type="PANTHER" id="PTHR32455">
    <property type="entry name" value="SPERM ACROSOME-ASSOCIATED PROTEIN 9"/>
    <property type="match status" value="1"/>
</dbReference>
<dbReference type="AlphaFoldDB" id="A0A835NVX5"/>
<evidence type="ECO:0000313" key="1">
    <source>
        <dbReference type="EMBL" id="KAG0122426.1"/>
    </source>
</evidence>
<sequence>MDEVLCYKDHHCYNSRDRHVLNMFISICNDLRNLCQKLEKVHPGDRVSNDLLEKCKVLLNDSNDFTALRATYPHGVVNYLSLAEATDCYAGVVSLIPIVIDTVREWITYTNKNLLPNVQCYKDHHCYNSTDRRILNMFISICNDLRNLCQKLEKVHPGDSVTKGLVEKCKVLLNDSNDFTALRATQLWQGQRSRETPHTDSAGFGCGTPAPLRVQCYKDHHCYNSTDRRILNMFISICNDLRNLCQKLEKVHPGDSVTKGLVEKCKVLLNDSNDFTALRATYPHGVVNYLSLEEAKNRYGGVVSLIPIVIDTVREWITYTNKNLLPNGKVSIRLGQMSHLRGRPMMARGLKIWSMRKLLELGSEPTVSGTVVEGSSNTDVSQRLLSLWFWGFSGVESSLLLPPLLLLLPREEVVLFCKLRFQFSYPFLGSIKPLALLLNTRLCFLQFFPKSSVQHFNLLEANNTMVQLIDLPKNQQLPVQELHLLLHRFTVGKLGREMEQNPFLLNWDEQFSRTVTADRHCVHKLQTSDIHNTNTDLNEVTNEASLLIEWQQKTPGRPINTRSSTSMSQSVVELSLLTMAALCSSRAVALMTLRRSRRLRSACCCLLKRSYSSWLCSRSSWFLRRYLQTTTHLKTLRDHLRSKEMRKAFLTEGTDFNNCFIKCSTPDKGTSSEVTKAGKT</sequence>
<dbReference type="GO" id="GO:0001669">
    <property type="term" value="C:acrosomal vesicle"/>
    <property type="evidence" value="ECO:0007669"/>
    <property type="project" value="TreeGrafter"/>
</dbReference>
<organism evidence="1">
    <name type="scientific">Lamprotornis superbus</name>
    <dbReference type="NCBI Taxonomy" id="245042"/>
    <lineage>
        <taxon>Eukaryota</taxon>
        <taxon>Metazoa</taxon>
        <taxon>Chordata</taxon>
        <taxon>Craniata</taxon>
        <taxon>Vertebrata</taxon>
        <taxon>Euteleostomi</taxon>
        <taxon>Archelosauria</taxon>
        <taxon>Archosauria</taxon>
        <taxon>Dinosauria</taxon>
        <taxon>Saurischia</taxon>
        <taxon>Theropoda</taxon>
        <taxon>Coelurosauria</taxon>
        <taxon>Aves</taxon>
        <taxon>Neognathae</taxon>
        <taxon>Neoaves</taxon>
        <taxon>Telluraves</taxon>
        <taxon>Australaves</taxon>
        <taxon>Passeriformes</taxon>
        <taxon>Sturnidae</taxon>
        <taxon>Lamprotornis</taxon>
    </lineage>
</organism>
<dbReference type="PANTHER" id="PTHR32455:SF1">
    <property type="entry name" value="SPERM ACROSOME-ASSOCIATED PROTEIN 9"/>
    <property type="match status" value="1"/>
</dbReference>
<dbReference type="GO" id="GO:0036126">
    <property type="term" value="C:sperm flagellum"/>
    <property type="evidence" value="ECO:0007669"/>
    <property type="project" value="TreeGrafter"/>
</dbReference>